<dbReference type="Gene3D" id="1.10.1280.10">
    <property type="entry name" value="Di-copper center containing domain from catechol oxidase"/>
    <property type="match status" value="1"/>
</dbReference>
<dbReference type="Proteomes" id="UP000663843">
    <property type="component" value="Unassembled WGS sequence"/>
</dbReference>
<name>A0A8H3DW15_9AGAM</name>
<organism evidence="2 3">
    <name type="scientific">Rhizoctonia solani</name>
    <dbReference type="NCBI Taxonomy" id="456999"/>
    <lineage>
        <taxon>Eukaryota</taxon>
        <taxon>Fungi</taxon>
        <taxon>Dikarya</taxon>
        <taxon>Basidiomycota</taxon>
        <taxon>Agaricomycotina</taxon>
        <taxon>Agaricomycetes</taxon>
        <taxon>Cantharellales</taxon>
        <taxon>Ceratobasidiaceae</taxon>
        <taxon>Rhizoctonia</taxon>
    </lineage>
</organism>
<sequence>MPYSDWTLGAHDGKEEDDWVVTDGAFANTLHAYPVPRYPCSRFTPQTFVNNLIFPFEYTNKTAFANETFTPEAIEFLVDNFEGDLATFFAGVDGPTIQGLRSGLHILMGGRVRITRVPGLVMNHWTSDMSDPSLTPSEPLFWFHPGASKLHTLFYFWWYLRFRSNWTGRGPLARASSRQRSLVLRREYARSSSLRRVPEGSRPNSKHKNDAPLVWNGSAGHPD</sequence>
<evidence type="ECO:0000313" key="2">
    <source>
        <dbReference type="EMBL" id="CAE6541696.1"/>
    </source>
</evidence>
<dbReference type="AlphaFoldDB" id="A0A8H3DW15"/>
<reference evidence="2" key="1">
    <citation type="submission" date="2021-01" db="EMBL/GenBank/DDBJ databases">
        <authorList>
            <person name="Kaushik A."/>
        </authorList>
    </citation>
    <scope>NUCLEOTIDE SEQUENCE</scope>
    <source>
        <strain evidence="2">AG2-2IIIB</strain>
    </source>
</reference>
<dbReference type="SUPFAM" id="SSF48056">
    <property type="entry name" value="Di-copper centre-containing domain"/>
    <property type="match status" value="1"/>
</dbReference>
<gene>
    <name evidence="2" type="ORF">RDB_LOCUS198939</name>
</gene>
<accession>A0A8H3DW15</accession>
<proteinExistence type="predicted"/>
<dbReference type="EMBL" id="CAJMWT010010330">
    <property type="protein sequence ID" value="CAE6541696.1"/>
    <property type="molecule type" value="Genomic_DNA"/>
</dbReference>
<dbReference type="InterPro" id="IPR008922">
    <property type="entry name" value="Di-copper_centre_dom_sf"/>
</dbReference>
<feature type="region of interest" description="Disordered" evidence="1">
    <location>
        <begin position="191"/>
        <end position="223"/>
    </location>
</feature>
<evidence type="ECO:0000256" key="1">
    <source>
        <dbReference type="SAM" id="MobiDB-lite"/>
    </source>
</evidence>
<comment type="caution">
    <text evidence="2">The sequence shown here is derived from an EMBL/GenBank/DDBJ whole genome shotgun (WGS) entry which is preliminary data.</text>
</comment>
<evidence type="ECO:0000313" key="3">
    <source>
        <dbReference type="Proteomes" id="UP000663843"/>
    </source>
</evidence>
<protein>
    <submittedName>
        <fullName evidence="2">Uncharacterized protein</fullName>
    </submittedName>
</protein>